<evidence type="ECO:0000256" key="2">
    <source>
        <dbReference type="ARBA" id="ARBA00023015"/>
    </source>
</evidence>
<dbReference type="InterPro" id="IPR006447">
    <property type="entry name" value="Myb_dom_plants"/>
</dbReference>
<dbReference type="PROSITE" id="PS50090">
    <property type="entry name" value="MYB_LIKE"/>
    <property type="match status" value="1"/>
</dbReference>
<feature type="domain" description="CCHC-type" evidence="8">
    <location>
        <begin position="3"/>
        <end position="18"/>
    </location>
</feature>
<comment type="caution">
    <text evidence="11">The sequence shown here is derived from an EMBL/GenBank/DDBJ whole genome shotgun (WGS) entry which is preliminary data.</text>
</comment>
<evidence type="ECO:0000256" key="1">
    <source>
        <dbReference type="ARBA" id="ARBA00004123"/>
    </source>
</evidence>
<dbReference type="GO" id="GO:0009739">
    <property type="term" value="P:response to gibberellin"/>
    <property type="evidence" value="ECO:0007669"/>
    <property type="project" value="TreeGrafter"/>
</dbReference>
<dbReference type="FunFam" id="1.10.10.60:FF:000009">
    <property type="entry name" value="transcription factor MYB1R1"/>
    <property type="match status" value="1"/>
</dbReference>
<dbReference type="CDD" id="cd00167">
    <property type="entry name" value="SANT"/>
    <property type="match status" value="1"/>
</dbReference>
<dbReference type="PROSITE" id="PS51294">
    <property type="entry name" value="HTH_MYB"/>
    <property type="match status" value="1"/>
</dbReference>
<feature type="domain" description="HTH myb-type" evidence="10">
    <location>
        <begin position="96"/>
        <end position="152"/>
    </location>
</feature>
<dbReference type="GO" id="GO:0005634">
    <property type="term" value="C:nucleus"/>
    <property type="evidence" value="ECO:0007669"/>
    <property type="project" value="UniProtKB-SubCell"/>
</dbReference>
<feature type="domain" description="Myb-like" evidence="7">
    <location>
        <begin position="96"/>
        <end position="148"/>
    </location>
</feature>
<dbReference type="PANTHER" id="PTHR44191">
    <property type="entry name" value="TRANSCRIPTION FACTOR KUA1"/>
    <property type="match status" value="1"/>
</dbReference>
<dbReference type="OrthoDB" id="118550at2759"/>
<dbReference type="SMR" id="A0A445BUK1"/>
<proteinExistence type="predicted"/>
<dbReference type="GO" id="GO:0003677">
    <property type="term" value="F:DNA binding"/>
    <property type="evidence" value="ECO:0007669"/>
    <property type="project" value="UniProtKB-KW"/>
</dbReference>
<keyword evidence="3" id="KW-0238">DNA-binding</keyword>
<gene>
    <name evidence="11" type="ORF">Ahy_A08g038755</name>
</gene>
<evidence type="ECO:0000256" key="5">
    <source>
        <dbReference type="ARBA" id="ARBA00023242"/>
    </source>
</evidence>
<dbReference type="PROSITE" id="PS50158">
    <property type="entry name" value="ZF_CCHC"/>
    <property type="match status" value="1"/>
</dbReference>
<organism evidence="11 12">
    <name type="scientific">Arachis hypogaea</name>
    <name type="common">Peanut</name>
    <dbReference type="NCBI Taxonomy" id="3818"/>
    <lineage>
        <taxon>Eukaryota</taxon>
        <taxon>Viridiplantae</taxon>
        <taxon>Streptophyta</taxon>
        <taxon>Embryophyta</taxon>
        <taxon>Tracheophyta</taxon>
        <taxon>Spermatophyta</taxon>
        <taxon>Magnoliopsida</taxon>
        <taxon>eudicotyledons</taxon>
        <taxon>Gunneridae</taxon>
        <taxon>Pentapetalae</taxon>
        <taxon>rosids</taxon>
        <taxon>fabids</taxon>
        <taxon>Fabales</taxon>
        <taxon>Fabaceae</taxon>
        <taxon>Papilionoideae</taxon>
        <taxon>50 kb inversion clade</taxon>
        <taxon>dalbergioids sensu lato</taxon>
        <taxon>Dalbergieae</taxon>
        <taxon>Pterocarpus clade</taxon>
        <taxon>Arachis</taxon>
    </lineage>
</organism>
<evidence type="ECO:0000256" key="6">
    <source>
        <dbReference type="PROSITE-ProRule" id="PRU00047"/>
    </source>
</evidence>
<accession>A0A445BUK1</accession>
<keyword evidence="12" id="KW-1185">Reference proteome</keyword>
<dbReference type="InterPro" id="IPR052245">
    <property type="entry name" value="Plant_Stress_Dev_TF"/>
</dbReference>
<evidence type="ECO:0000313" key="12">
    <source>
        <dbReference type="Proteomes" id="UP000289738"/>
    </source>
</evidence>
<feature type="domain" description="SANT" evidence="9">
    <location>
        <begin position="104"/>
        <end position="152"/>
    </location>
</feature>
<evidence type="ECO:0000256" key="4">
    <source>
        <dbReference type="ARBA" id="ARBA00023163"/>
    </source>
</evidence>
<evidence type="ECO:0000259" key="8">
    <source>
        <dbReference type="PROSITE" id="PS50158"/>
    </source>
</evidence>
<dbReference type="AlphaFoldDB" id="A0A445BUK1"/>
<evidence type="ECO:0000313" key="11">
    <source>
        <dbReference type="EMBL" id="RYR42288.1"/>
    </source>
</evidence>
<evidence type="ECO:0000259" key="10">
    <source>
        <dbReference type="PROSITE" id="PS51294"/>
    </source>
</evidence>
<dbReference type="Proteomes" id="UP000289738">
    <property type="component" value="Chromosome A08"/>
</dbReference>
<comment type="subcellular location">
    <subcellularLocation>
        <location evidence="1">Nucleus</location>
    </subcellularLocation>
</comment>
<protein>
    <submittedName>
        <fullName evidence="11">Uncharacterized protein</fullName>
    </submittedName>
</protein>
<keyword evidence="6" id="KW-0862">Zinc</keyword>
<dbReference type="GO" id="GO:0006355">
    <property type="term" value="P:regulation of DNA-templated transcription"/>
    <property type="evidence" value="ECO:0007669"/>
    <property type="project" value="UniProtKB-ARBA"/>
</dbReference>
<dbReference type="PROSITE" id="PS51257">
    <property type="entry name" value="PROKAR_LIPOPROTEIN"/>
    <property type="match status" value="1"/>
</dbReference>
<dbReference type="InterPro" id="IPR009057">
    <property type="entry name" value="Homeodomain-like_sf"/>
</dbReference>
<evidence type="ECO:0000256" key="3">
    <source>
        <dbReference type="ARBA" id="ARBA00023125"/>
    </source>
</evidence>
<keyword evidence="5" id="KW-0539">Nucleus</keyword>
<reference evidence="11 12" key="1">
    <citation type="submission" date="2019-01" db="EMBL/GenBank/DDBJ databases">
        <title>Sequencing of cultivated peanut Arachis hypogaea provides insights into genome evolution and oil improvement.</title>
        <authorList>
            <person name="Chen X."/>
        </authorList>
    </citation>
    <scope>NUCLEOTIDE SEQUENCE [LARGE SCALE GENOMIC DNA]</scope>
    <source>
        <strain evidence="12">cv. Fuhuasheng</strain>
        <tissue evidence="11">Leaves</tissue>
    </source>
</reference>
<dbReference type="PANTHER" id="PTHR44191:SF62">
    <property type="entry name" value="OS04G0341900 PROTEIN"/>
    <property type="match status" value="1"/>
</dbReference>
<dbReference type="GO" id="GO:0009723">
    <property type="term" value="P:response to ethylene"/>
    <property type="evidence" value="ECO:0007669"/>
    <property type="project" value="TreeGrafter"/>
</dbReference>
<sequence length="214" mass="23335">MARKCTYCGNSGHNSRTCNHSFSSTTGGCSGLKLFGVQLDDNQYYSSSSCMDYLLSLSAAASLSSSLVGANKNSHEISYSYLTSGASSSGLMSTIKDNNKGLAWSEEEHRIFLEGMEKLGKGNWRGISRCFVRTRTPTQVASHAQKYFLRQTRRRNTFRSRKHRLTLANEGTRNSDAVVLSHWLASATSTNCTSIQGAAAPDLELKLATPSPSL</sequence>
<dbReference type="Pfam" id="PF00249">
    <property type="entry name" value="Myb_DNA-binding"/>
    <property type="match status" value="1"/>
</dbReference>
<dbReference type="InterPro" id="IPR001005">
    <property type="entry name" value="SANT/Myb"/>
</dbReference>
<dbReference type="Gene3D" id="1.10.10.60">
    <property type="entry name" value="Homeodomain-like"/>
    <property type="match status" value="1"/>
</dbReference>
<dbReference type="SUPFAM" id="SSF46689">
    <property type="entry name" value="Homeodomain-like"/>
    <property type="match status" value="1"/>
</dbReference>
<dbReference type="EMBL" id="SDMP01000008">
    <property type="protein sequence ID" value="RYR42288.1"/>
    <property type="molecule type" value="Genomic_DNA"/>
</dbReference>
<keyword evidence="6" id="KW-0479">Metal-binding</keyword>
<dbReference type="InterPro" id="IPR017930">
    <property type="entry name" value="Myb_dom"/>
</dbReference>
<dbReference type="PROSITE" id="PS51293">
    <property type="entry name" value="SANT"/>
    <property type="match status" value="1"/>
</dbReference>
<dbReference type="InterPro" id="IPR017884">
    <property type="entry name" value="SANT_dom"/>
</dbReference>
<evidence type="ECO:0000259" key="9">
    <source>
        <dbReference type="PROSITE" id="PS51293"/>
    </source>
</evidence>
<dbReference type="GO" id="GO:0008270">
    <property type="term" value="F:zinc ion binding"/>
    <property type="evidence" value="ECO:0007669"/>
    <property type="project" value="UniProtKB-KW"/>
</dbReference>
<keyword evidence="4" id="KW-0804">Transcription</keyword>
<dbReference type="STRING" id="3818.A0A445BUK1"/>
<name>A0A445BUK1_ARAHY</name>
<dbReference type="Gramene" id="arahy.Tifrunner.gnm2.ann2.Ah08g118000.1">
    <property type="protein sequence ID" value="arahy.Tifrunner.gnm2.ann2.Ah08g118000.1-CDS"/>
    <property type="gene ID" value="arahy.Tifrunner.gnm2.ann2.Ah08g118000"/>
</dbReference>
<keyword evidence="6" id="KW-0863">Zinc-finger</keyword>
<evidence type="ECO:0000259" key="7">
    <source>
        <dbReference type="PROSITE" id="PS50090"/>
    </source>
</evidence>
<keyword evidence="2" id="KW-0805">Transcription regulation</keyword>
<dbReference type="InterPro" id="IPR001878">
    <property type="entry name" value="Znf_CCHC"/>
</dbReference>
<dbReference type="NCBIfam" id="TIGR01557">
    <property type="entry name" value="myb_SHAQKYF"/>
    <property type="match status" value="1"/>
</dbReference>
<dbReference type="SMART" id="SM00717">
    <property type="entry name" value="SANT"/>
    <property type="match status" value="1"/>
</dbReference>